<evidence type="ECO:0000256" key="4">
    <source>
        <dbReference type="HAMAP-Rule" id="MF_01363"/>
    </source>
</evidence>
<sequence>MQHNLSFEESGQHHATPLEVLVMYAVIRTGGKQYLVSPGEKLKIETTAHENGNIEFSDVLAISGEAGKFESDLTGAKVLASVVGEGRGEKILVFKLKRKKQYKKMQGHRQNFVEVKINEILVNGKSFKEA</sequence>
<evidence type="ECO:0000313" key="6">
    <source>
        <dbReference type="EMBL" id="MBB5318327.1"/>
    </source>
</evidence>
<evidence type="ECO:0000256" key="5">
    <source>
        <dbReference type="RuleBase" id="RU000562"/>
    </source>
</evidence>
<dbReference type="Proteomes" id="UP000568106">
    <property type="component" value="Unassembled WGS sequence"/>
</dbReference>
<keyword evidence="3 4" id="KW-0687">Ribonucleoprotein</keyword>
<keyword evidence="7" id="KW-1185">Reference proteome</keyword>
<dbReference type="GO" id="GO:0019843">
    <property type="term" value="F:rRNA binding"/>
    <property type="evidence" value="ECO:0007669"/>
    <property type="project" value="UniProtKB-UniRule"/>
</dbReference>
<dbReference type="PANTHER" id="PTHR21349:SF0">
    <property type="entry name" value="LARGE RIBOSOMAL SUBUNIT PROTEIN BL21M"/>
    <property type="match status" value="1"/>
</dbReference>
<keyword evidence="2 4" id="KW-0689">Ribosomal protein</keyword>
<comment type="function">
    <text evidence="4 5">This protein binds to 23S rRNA in the presence of protein L20.</text>
</comment>
<dbReference type="GO" id="GO:0005737">
    <property type="term" value="C:cytoplasm"/>
    <property type="evidence" value="ECO:0007669"/>
    <property type="project" value="UniProtKB-ARBA"/>
</dbReference>
<dbReference type="GO" id="GO:0006412">
    <property type="term" value="P:translation"/>
    <property type="evidence" value="ECO:0007669"/>
    <property type="project" value="UniProtKB-UniRule"/>
</dbReference>
<dbReference type="InterPro" id="IPR001787">
    <property type="entry name" value="Ribosomal_bL21"/>
</dbReference>
<protein>
    <recommendedName>
        <fullName evidence="4">Large ribosomal subunit protein bL21</fullName>
    </recommendedName>
</protein>
<evidence type="ECO:0000256" key="3">
    <source>
        <dbReference type="ARBA" id="ARBA00023274"/>
    </source>
</evidence>
<name>A0A7W8MSG7_9BACT</name>
<dbReference type="InterPro" id="IPR036164">
    <property type="entry name" value="bL21-like_sf"/>
</dbReference>
<comment type="subunit">
    <text evidence="4">Part of the 50S ribosomal subunit. Contacts protein L20.</text>
</comment>
<organism evidence="6 7">
    <name type="scientific">Tunturiibacter empetritectus</name>
    <dbReference type="NCBI Taxonomy" id="3069691"/>
    <lineage>
        <taxon>Bacteria</taxon>
        <taxon>Pseudomonadati</taxon>
        <taxon>Acidobacteriota</taxon>
        <taxon>Terriglobia</taxon>
        <taxon>Terriglobales</taxon>
        <taxon>Acidobacteriaceae</taxon>
        <taxon>Tunturiibacter</taxon>
    </lineage>
</organism>
<evidence type="ECO:0000256" key="2">
    <source>
        <dbReference type="ARBA" id="ARBA00022980"/>
    </source>
</evidence>
<dbReference type="NCBIfam" id="TIGR00061">
    <property type="entry name" value="L21"/>
    <property type="match status" value="1"/>
</dbReference>
<comment type="similarity">
    <text evidence="1 4 5">Belongs to the bacterial ribosomal protein bL21 family.</text>
</comment>
<dbReference type="EMBL" id="JACHDY010000004">
    <property type="protein sequence ID" value="MBB5318327.1"/>
    <property type="molecule type" value="Genomic_DNA"/>
</dbReference>
<dbReference type="GO" id="GO:0005840">
    <property type="term" value="C:ribosome"/>
    <property type="evidence" value="ECO:0007669"/>
    <property type="project" value="UniProtKB-KW"/>
</dbReference>
<dbReference type="PANTHER" id="PTHR21349">
    <property type="entry name" value="50S RIBOSOMAL PROTEIN L21"/>
    <property type="match status" value="1"/>
</dbReference>
<keyword evidence="4 5" id="KW-0699">rRNA-binding</keyword>
<dbReference type="Pfam" id="PF00829">
    <property type="entry name" value="Ribosomal_L21p"/>
    <property type="match status" value="1"/>
</dbReference>
<dbReference type="SUPFAM" id="SSF141091">
    <property type="entry name" value="L21p-like"/>
    <property type="match status" value="1"/>
</dbReference>
<proteinExistence type="inferred from homology"/>
<dbReference type="GO" id="GO:0003735">
    <property type="term" value="F:structural constituent of ribosome"/>
    <property type="evidence" value="ECO:0007669"/>
    <property type="project" value="InterPro"/>
</dbReference>
<comment type="caution">
    <text evidence="6">The sequence shown here is derived from an EMBL/GenBank/DDBJ whole genome shotgun (WGS) entry which is preliminary data.</text>
</comment>
<gene>
    <name evidence="4" type="primary">rplU</name>
    <name evidence="6" type="ORF">HDF09_003024</name>
</gene>
<dbReference type="AlphaFoldDB" id="A0A7W8MSG7"/>
<keyword evidence="4 5" id="KW-0694">RNA-binding</keyword>
<dbReference type="GO" id="GO:1990904">
    <property type="term" value="C:ribonucleoprotein complex"/>
    <property type="evidence" value="ECO:0007669"/>
    <property type="project" value="UniProtKB-KW"/>
</dbReference>
<evidence type="ECO:0000313" key="7">
    <source>
        <dbReference type="Proteomes" id="UP000568106"/>
    </source>
</evidence>
<evidence type="ECO:0000256" key="1">
    <source>
        <dbReference type="ARBA" id="ARBA00008563"/>
    </source>
</evidence>
<dbReference type="InterPro" id="IPR028909">
    <property type="entry name" value="bL21-like"/>
</dbReference>
<reference evidence="6" key="1">
    <citation type="submission" date="2020-08" db="EMBL/GenBank/DDBJ databases">
        <title>Genomic Encyclopedia of Type Strains, Phase IV (KMG-V): Genome sequencing to study the core and pangenomes of soil and plant-associated prokaryotes.</title>
        <authorList>
            <person name="Whitman W."/>
        </authorList>
    </citation>
    <scope>NUCLEOTIDE SEQUENCE [LARGE SCALE GENOMIC DNA]</scope>
    <source>
        <strain evidence="6">M8UP27</strain>
    </source>
</reference>
<accession>A0A7W8MSG7</accession>
<dbReference type="HAMAP" id="MF_01363">
    <property type="entry name" value="Ribosomal_bL21"/>
    <property type="match status" value="1"/>
</dbReference>